<evidence type="ECO:0000256" key="2">
    <source>
        <dbReference type="ARBA" id="ARBA00022642"/>
    </source>
</evidence>
<feature type="domain" description="Isochorismatase-like" evidence="8">
    <location>
        <begin position="8"/>
        <end position="169"/>
    </location>
</feature>
<proteinExistence type="inferred from homology"/>
<dbReference type="OrthoDB" id="9791276at2"/>
<dbReference type="EMBL" id="BJVC01000002">
    <property type="protein sequence ID" value="GEL02264.1"/>
    <property type="molecule type" value="Genomic_DNA"/>
</dbReference>
<evidence type="ECO:0000256" key="7">
    <source>
        <dbReference type="ARBA" id="ARBA00043224"/>
    </source>
</evidence>
<dbReference type="SUPFAM" id="SSF52499">
    <property type="entry name" value="Isochorismatase-like hydrolases"/>
    <property type="match status" value="1"/>
</dbReference>
<evidence type="ECO:0000256" key="6">
    <source>
        <dbReference type="ARBA" id="ARBA00039017"/>
    </source>
</evidence>
<evidence type="ECO:0000256" key="3">
    <source>
        <dbReference type="ARBA" id="ARBA00022723"/>
    </source>
</evidence>
<evidence type="ECO:0000259" key="8">
    <source>
        <dbReference type="Pfam" id="PF00857"/>
    </source>
</evidence>
<dbReference type="GO" id="GO:0008936">
    <property type="term" value="F:nicotinamidase activity"/>
    <property type="evidence" value="ECO:0007669"/>
    <property type="project" value="UniProtKB-EC"/>
</dbReference>
<dbReference type="Proteomes" id="UP000321405">
    <property type="component" value="Unassembled WGS sequence"/>
</dbReference>
<dbReference type="PANTHER" id="PTHR11080:SF2">
    <property type="entry name" value="LD05707P"/>
    <property type="match status" value="1"/>
</dbReference>
<name>A0A511BRK1_9PROT</name>
<evidence type="ECO:0000256" key="4">
    <source>
        <dbReference type="ARBA" id="ARBA00022801"/>
    </source>
</evidence>
<comment type="caution">
    <text evidence="9">The sequence shown here is derived from an EMBL/GenBank/DDBJ whole genome shotgun (WGS) entry which is preliminary data.</text>
</comment>
<dbReference type="InterPro" id="IPR000868">
    <property type="entry name" value="Isochorismatase-like_dom"/>
</dbReference>
<dbReference type="GO" id="GO:0019363">
    <property type="term" value="P:pyridine nucleotide biosynthetic process"/>
    <property type="evidence" value="ECO:0007669"/>
    <property type="project" value="UniProtKB-KW"/>
</dbReference>
<accession>A0A511BRK1</accession>
<reference evidence="9 10" key="1">
    <citation type="submission" date="2019-07" db="EMBL/GenBank/DDBJ databases">
        <title>Whole genome shotgun sequence of Swaminathania salitolerans NBRC 104436.</title>
        <authorList>
            <person name="Hosoyama A."/>
            <person name="Uohara A."/>
            <person name="Ohji S."/>
            <person name="Ichikawa N."/>
        </authorList>
    </citation>
    <scope>NUCLEOTIDE SEQUENCE [LARGE SCALE GENOMIC DNA]</scope>
    <source>
        <strain evidence="9 10">NBRC 104436</strain>
    </source>
</reference>
<dbReference type="InterPro" id="IPR052347">
    <property type="entry name" value="Isochorismatase_Nicotinamidase"/>
</dbReference>
<dbReference type="Gene3D" id="3.40.50.850">
    <property type="entry name" value="Isochorismatase-like"/>
    <property type="match status" value="1"/>
</dbReference>
<comment type="similarity">
    <text evidence="1">Belongs to the isochorismatase family.</text>
</comment>
<evidence type="ECO:0000256" key="1">
    <source>
        <dbReference type="ARBA" id="ARBA00006336"/>
    </source>
</evidence>
<organism evidence="9 10">
    <name type="scientific">Swaminathania salitolerans</name>
    <dbReference type="NCBI Taxonomy" id="182838"/>
    <lineage>
        <taxon>Bacteria</taxon>
        <taxon>Pseudomonadati</taxon>
        <taxon>Pseudomonadota</taxon>
        <taxon>Alphaproteobacteria</taxon>
        <taxon>Acetobacterales</taxon>
        <taxon>Acetobacteraceae</taxon>
        <taxon>Swaminathania</taxon>
    </lineage>
</organism>
<dbReference type="EC" id="3.5.1.19" evidence="6"/>
<dbReference type="CDD" id="cd01011">
    <property type="entry name" value="nicotinamidase"/>
    <property type="match status" value="1"/>
</dbReference>
<protein>
    <recommendedName>
        <fullName evidence="6">nicotinamidase</fullName>
        <ecNumber evidence="6">3.5.1.19</ecNumber>
    </recommendedName>
    <alternativeName>
        <fullName evidence="7">Nicotinamide deamidase</fullName>
    </alternativeName>
</protein>
<keyword evidence="4" id="KW-0378">Hydrolase</keyword>
<evidence type="ECO:0000256" key="5">
    <source>
        <dbReference type="ARBA" id="ARBA00037900"/>
    </source>
</evidence>
<dbReference type="PANTHER" id="PTHR11080">
    <property type="entry name" value="PYRAZINAMIDASE/NICOTINAMIDASE"/>
    <property type="match status" value="1"/>
</dbReference>
<comment type="pathway">
    <text evidence="5">Cofactor biosynthesis; nicotinate biosynthesis; nicotinate from nicotinamide: step 1/1.</text>
</comment>
<dbReference type="Pfam" id="PF00857">
    <property type="entry name" value="Isochorismatase"/>
    <property type="match status" value="1"/>
</dbReference>
<keyword evidence="3" id="KW-0479">Metal-binding</keyword>
<dbReference type="GO" id="GO:0046872">
    <property type="term" value="F:metal ion binding"/>
    <property type="evidence" value="ECO:0007669"/>
    <property type="project" value="UniProtKB-KW"/>
</dbReference>
<dbReference type="InterPro" id="IPR036380">
    <property type="entry name" value="Isochorismatase-like_sf"/>
</dbReference>
<evidence type="ECO:0000313" key="9">
    <source>
        <dbReference type="EMBL" id="GEL02264.1"/>
    </source>
</evidence>
<keyword evidence="2" id="KW-0662">Pyridine nucleotide biosynthesis</keyword>
<dbReference type="RefSeq" id="WP_147093310.1">
    <property type="nucleotide sequence ID" value="NZ_BJVC01000002.1"/>
</dbReference>
<dbReference type="AlphaFoldDB" id="A0A511BRK1"/>
<keyword evidence="10" id="KW-1185">Reference proteome</keyword>
<sequence length="190" mass="19950">MTDLSRVALLVIDVQNDFLPGGALAIPDADSILAPVNALMALPFAAIVASRDWHPPLHVSFQPEGGPWPVHCVAGTKGAAFPPALERSRLTHIVHKGLDPQCDSYSAFFDNARRHRTGLEGLLRDLDITRVVLCGLALDVCVAATAMDAVGCGFGASIVLPACRAVRPDTGACLSMLRKHGIGLGTTLAP</sequence>
<gene>
    <name evidence="9" type="ORF">SSA02_14270</name>
</gene>
<evidence type="ECO:0000313" key="10">
    <source>
        <dbReference type="Proteomes" id="UP000321405"/>
    </source>
</evidence>